<comment type="caution">
    <text evidence="1">The sequence shown here is derived from an EMBL/GenBank/DDBJ whole genome shotgun (WGS) entry which is preliminary data.</text>
</comment>
<organism evidence="1 2">
    <name type="scientific">Puniceibacterium antarcticum</name>
    <dbReference type="NCBI Taxonomy" id="1206336"/>
    <lineage>
        <taxon>Bacteria</taxon>
        <taxon>Pseudomonadati</taxon>
        <taxon>Pseudomonadota</taxon>
        <taxon>Alphaproteobacteria</taxon>
        <taxon>Rhodobacterales</taxon>
        <taxon>Paracoccaceae</taxon>
        <taxon>Puniceibacterium</taxon>
    </lineage>
</organism>
<evidence type="ECO:0000313" key="1">
    <source>
        <dbReference type="EMBL" id="PIL20152.1"/>
    </source>
</evidence>
<name>A0A2G8RF50_9RHOB</name>
<dbReference type="AlphaFoldDB" id="A0A2G8RF50"/>
<keyword evidence="2" id="KW-1185">Reference proteome</keyword>
<protein>
    <submittedName>
        <fullName evidence="1">Uncharacterized protein</fullName>
    </submittedName>
</protein>
<proteinExistence type="predicted"/>
<dbReference type="EMBL" id="AWWI01000066">
    <property type="protein sequence ID" value="PIL20152.1"/>
    <property type="molecule type" value="Genomic_DNA"/>
</dbReference>
<gene>
    <name evidence="1" type="ORF">P775_10815</name>
</gene>
<dbReference type="Proteomes" id="UP000231259">
    <property type="component" value="Unassembled WGS sequence"/>
</dbReference>
<accession>A0A2G8RF50</accession>
<reference evidence="1 2" key="1">
    <citation type="submission" date="2013-09" db="EMBL/GenBank/DDBJ databases">
        <title>Genome sequencing of Phaeobacter antarcticus sp. nov. SM1211.</title>
        <authorList>
            <person name="Zhang X.-Y."/>
            <person name="Liu C."/>
            <person name="Chen X.-L."/>
            <person name="Xie B.-B."/>
            <person name="Qin Q.-L."/>
            <person name="Rong J.-C."/>
            <person name="Zhang Y.-Z."/>
        </authorList>
    </citation>
    <scope>NUCLEOTIDE SEQUENCE [LARGE SCALE GENOMIC DNA]</scope>
    <source>
        <strain evidence="1 2">SM1211</strain>
    </source>
</reference>
<sequence length="71" mass="7422">MVVSTVLKGMKHVADFSMTAPDMAAADRFRTTGFVTGKTRSRLFANGATALLPPVVGMTVTDNAASKGFLS</sequence>
<evidence type="ECO:0000313" key="2">
    <source>
        <dbReference type="Proteomes" id="UP000231259"/>
    </source>
</evidence>